<feature type="region of interest" description="Disordered" evidence="1">
    <location>
        <begin position="1"/>
        <end position="20"/>
    </location>
</feature>
<sequence>MSFGRGRHAATVDKPQPHNDRREHLAKLWAGVNAHPGIGGRLVERRGVVRLYVVRDGSPHRKVDVGCDFRRGGWWFVWLTDGRMIAQVGDVTGTADVIAHELGEVSR</sequence>
<gene>
    <name evidence="2" type="ORF">GCM10010191_45000</name>
</gene>
<keyword evidence="3" id="KW-1185">Reference proteome</keyword>
<reference evidence="2 3" key="1">
    <citation type="journal article" date="2019" name="Int. J. Syst. Evol. Microbiol.">
        <title>The Global Catalogue of Microorganisms (GCM) 10K type strain sequencing project: providing services to taxonomists for standard genome sequencing and annotation.</title>
        <authorList>
            <consortium name="The Broad Institute Genomics Platform"/>
            <consortium name="The Broad Institute Genome Sequencing Center for Infectious Disease"/>
            <person name="Wu L."/>
            <person name="Ma J."/>
        </authorList>
    </citation>
    <scope>NUCLEOTIDE SEQUENCE [LARGE SCALE GENOMIC DNA]</scope>
    <source>
        <strain evidence="2 3">JCM 3325</strain>
    </source>
</reference>
<proteinExistence type="predicted"/>
<name>A0ABN3JCQ9_9ACTN</name>
<comment type="caution">
    <text evidence="2">The sequence shown here is derived from an EMBL/GenBank/DDBJ whole genome shotgun (WGS) entry which is preliminary data.</text>
</comment>
<evidence type="ECO:0000313" key="2">
    <source>
        <dbReference type="EMBL" id="GAA2427156.1"/>
    </source>
</evidence>
<organism evidence="2 3">
    <name type="scientific">Actinomadura vinacea</name>
    <dbReference type="NCBI Taxonomy" id="115336"/>
    <lineage>
        <taxon>Bacteria</taxon>
        <taxon>Bacillati</taxon>
        <taxon>Actinomycetota</taxon>
        <taxon>Actinomycetes</taxon>
        <taxon>Streptosporangiales</taxon>
        <taxon>Thermomonosporaceae</taxon>
        <taxon>Actinomadura</taxon>
    </lineage>
</organism>
<accession>A0ABN3JCQ9</accession>
<dbReference type="Proteomes" id="UP001501231">
    <property type="component" value="Unassembled WGS sequence"/>
</dbReference>
<protein>
    <submittedName>
        <fullName evidence="2">Uncharacterized protein</fullName>
    </submittedName>
</protein>
<evidence type="ECO:0000256" key="1">
    <source>
        <dbReference type="SAM" id="MobiDB-lite"/>
    </source>
</evidence>
<dbReference type="RefSeq" id="WP_344591350.1">
    <property type="nucleotide sequence ID" value="NZ_BAAARW010000016.1"/>
</dbReference>
<evidence type="ECO:0000313" key="3">
    <source>
        <dbReference type="Proteomes" id="UP001501231"/>
    </source>
</evidence>
<dbReference type="EMBL" id="BAAARW010000016">
    <property type="protein sequence ID" value="GAA2427156.1"/>
    <property type="molecule type" value="Genomic_DNA"/>
</dbReference>